<feature type="domain" description="HTH LytTR-type" evidence="1">
    <location>
        <begin position="41"/>
        <end position="145"/>
    </location>
</feature>
<dbReference type="Proteomes" id="UP000260642">
    <property type="component" value="Unassembled WGS sequence"/>
</dbReference>
<sequence length="146" mass="17010">MKVSVIRPSSDEEDEIIFRCHTLSDDMDRLIHRLRYGEIKFAGYDEHGICTIAASDIYYFEAVDNKVFAYCKQSVYEVKERLYQLEEVIEELPFMRISKSMIVNIGKILHISPVLGGRFEAVLENDEKVIISRLYVPILKNKFGVR</sequence>
<dbReference type="InterPro" id="IPR007492">
    <property type="entry name" value="LytTR_DNA-bd_dom"/>
</dbReference>
<accession>A0A3E4E4V5</accession>
<dbReference type="GO" id="GO:0000156">
    <property type="term" value="F:phosphorelay response regulator activity"/>
    <property type="evidence" value="ECO:0007669"/>
    <property type="project" value="InterPro"/>
</dbReference>
<organism evidence="2 3">
    <name type="scientific">Agathobacter rectalis</name>
    <dbReference type="NCBI Taxonomy" id="39491"/>
    <lineage>
        <taxon>Bacteria</taxon>
        <taxon>Bacillati</taxon>
        <taxon>Bacillota</taxon>
        <taxon>Clostridia</taxon>
        <taxon>Lachnospirales</taxon>
        <taxon>Lachnospiraceae</taxon>
        <taxon>Agathobacter</taxon>
    </lineage>
</organism>
<evidence type="ECO:0000313" key="2">
    <source>
        <dbReference type="EMBL" id="RGI65800.1"/>
    </source>
</evidence>
<dbReference type="GO" id="GO:0003677">
    <property type="term" value="F:DNA binding"/>
    <property type="evidence" value="ECO:0007669"/>
    <property type="project" value="InterPro"/>
</dbReference>
<dbReference type="Gene3D" id="2.40.50.1020">
    <property type="entry name" value="LytTr DNA-binding domain"/>
    <property type="match status" value="1"/>
</dbReference>
<proteinExistence type="predicted"/>
<dbReference type="AlphaFoldDB" id="A0A3E4E4V5"/>
<dbReference type="PROSITE" id="PS50930">
    <property type="entry name" value="HTH_LYTTR"/>
    <property type="match status" value="1"/>
</dbReference>
<protein>
    <submittedName>
        <fullName evidence="2">LytTR family transcriptional regulator</fullName>
    </submittedName>
</protein>
<dbReference type="SMART" id="SM00850">
    <property type="entry name" value="LytTR"/>
    <property type="match status" value="1"/>
</dbReference>
<evidence type="ECO:0000259" key="1">
    <source>
        <dbReference type="PROSITE" id="PS50930"/>
    </source>
</evidence>
<evidence type="ECO:0000313" key="3">
    <source>
        <dbReference type="Proteomes" id="UP000260642"/>
    </source>
</evidence>
<dbReference type="InterPro" id="IPR046947">
    <property type="entry name" value="LytR-like"/>
</dbReference>
<comment type="caution">
    <text evidence="2">The sequence shown here is derived from an EMBL/GenBank/DDBJ whole genome shotgun (WGS) entry which is preliminary data.</text>
</comment>
<reference evidence="2 3" key="1">
    <citation type="submission" date="2018-08" db="EMBL/GenBank/DDBJ databases">
        <title>A genome reference for cultivated species of the human gut microbiota.</title>
        <authorList>
            <person name="Zou Y."/>
            <person name="Xue W."/>
            <person name="Luo G."/>
        </authorList>
    </citation>
    <scope>NUCLEOTIDE SEQUENCE [LARGE SCALE GENOMIC DNA]</scope>
    <source>
        <strain evidence="2 3">TM10-3</strain>
    </source>
</reference>
<gene>
    <name evidence="2" type="ORF">DXD95_13750</name>
</gene>
<dbReference type="EMBL" id="QSOB01000034">
    <property type="protein sequence ID" value="RGI65800.1"/>
    <property type="molecule type" value="Genomic_DNA"/>
</dbReference>
<dbReference type="PANTHER" id="PTHR37299">
    <property type="entry name" value="TRANSCRIPTIONAL REGULATOR-RELATED"/>
    <property type="match status" value="1"/>
</dbReference>
<name>A0A3E4E4V5_9FIRM</name>
<dbReference type="PANTHER" id="PTHR37299:SF4">
    <property type="entry name" value="TRANSCRIPTIONAL REGULATOR"/>
    <property type="match status" value="1"/>
</dbReference>
<dbReference type="RefSeq" id="WP_117483102.1">
    <property type="nucleotide sequence ID" value="NZ_QSOB01000034.1"/>
</dbReference>
<dbReference type="Pfam" id="PF04397">
    <property type="entry name" value="LytTR"/>
    <property type="match status" value="1"/>
</dbReference>